<accession>A0A6J6G440</accession>
<sequence>MGVAPGPIDTPGVQEQMAPLKAAGLDVARRMSQTLLGRAGTADDIARVILFLASDMAAWITGEVVVADAGSLAG</sequence>
<dbReference type="Pfam" id="PF13561">
    <property type="entry name" value="adh_short_C2"/>
    <property type="match status" value="1"/>
</dbReference>
<dbReference type="InterPro" id="IPR002347">
    <property type="entry name" value="SDR_fam"/>
</dbReference>
<evidence type="ECO:0000256" key="2">
    <source>
        <dbReference type="ARBA" id="ARBA00023002"/>
    </source>
</evidence>
<dbReference type="InterPro" id="IPR036291">
    <property type="entry name" value="NAD(P)-bd_dom_sf"/>
</dbReference>
<reference evidence="3" key="1">
    <citation type="submission" date="2020-05" db="EMBL/GenBank/DDBJ databases">
        <authorList>
            <person name="Chiriac C."/>
            <person name="Salcher M."/>
            <person name="Ghai R."/>
            <person name="Kavagutti S V."/>
        </authorList>
    </citation>
    <scope>NUCLEOTIDE SEQUENCE</scope>
</reference>
<dbReference type="AlphaFoldDB" id="A0A6J6G440"/>
<gene>
    <name evidence="3" type="ORF">UFOPK1722_01784</name>
</gene>
<evidence type="ECO:0000256" key="1">
    <source>
        <dbReference type="ARBA" id="ARBA00006484"/>
    </source>
</evidence>
<evidence type="ECO:0000313" key="3">
    <source>
        <dbReference type="EMBL" id="CAB4594023.1"/>
    </source>
</evidence>
<organism evidence="3">
    <name type="scientific">freshwater metagenome</name>
    <dbReference type="NCBI Taxonomy" id="449393"/>
    <lineage>
        <taxon>unclassified sequences</taxon>
        <taxon>metagenomes</taxon>
        <taxon>ecological metagenomes</taxon>
    </lineage>
</organism>
<protein>
    <submittedName>
        <fullName evidence="3">Unannotated protein</fullName>
    </submittedName>
</protein>
<dbReference type="SUPFAM" id="SSF51735">
    <property type="entry name" value="NAD(P)-binding Rossmann-fold domains"/>
    <property type="match status" value="1"/>
</dbReference>
<dbReference type="EMBL" id="CAEZTS010000211">
    <property type="protein sequence ID" value="CAB4594023.1"/>
    <property type="molecule type" value="Genomic_DNA"/>
</dbReference>
<dbReference type="PANTHER" id="PTHR24321">
    <property type="entry name" value="DEHYDROGENASES, SHORT CHAIN"/>
    <property type="match status" value="1"/>
</dbReference>
<dbReference type="GO" id="GO:0016491">
    <property type="term" value="F:oxidoreductase activity"/>
    <property type="evidence" value="ECO:0007669"/>
    <property type="project" value="UniProtKB-KW"/>
</dbReference>
<proteinExistence type="inferred from homology"/>
<keyword evidence="2" id="KW-0560">Oxidoreductase</keyword>
<name>A0A6J6G440_9ZZZZ</name>
<dbReference type="Gene3D" id="3.40.50.720">
    <property type="entry name" value="NAD(P)-binding Rossmann-like Domain"/>
    <property type="match status" value="1"/>
</dbReference>
<comment type="similarity">
    <text evidence="1">Belongs to the short-chain dehydrogenases/reductases (SDR) family.</text>
</comment>
<dbReference type="PANTHER" id="PTHR24321:SF8">
    <property type="entry name" value="ESTRADIOL 17-BETA-DEHYDROGENASE 8-RELATED"/>
    <property type="match status" value="1"/>
</dbReference>